<dbReference type="Pfam" id="PF01182">
    <property type="entry name" value="Glucosamine_iso"/>
    <property type="match status" value="1"/>
</dbReference>
<reference evidence="2 3" key="1">
    <citation type="journal article" date="2015" name="Nature">
        <title>rRNA introns, odd ribosomes, and small enigmatic genomes across a large radiation of phyla.</title>
        <authorList>
            <person name="Brown C.T."/>
            <person name="Hug L.A."/>
            <person name="Thomas B.C."/>
            <person name="Sharon I."/>
            <person name="Castelle C.J."/>
            <person name="Singh A."/>
            <person name="Wilkins M.J."/>
            <person name="Williams K.H."/>
            <person name="Banfield J.F."/>
        </authorList>
    </citation>
    <scope>NUCLEOTIDE SEQUENCE [LARGE SCALE GENOMIC DNA]</scope>
</reference>
<proteinExistence type="predicted"/>
<evidence type="ECO:0000313" key="3">
    <source>
        <dbReference type="Proteomes" id="UP000034934"/>
    </source>
</evidence>
<evidence type="ECO:0000259" key="1">
    <source>
        <dbReference type="Pfam" id="PF01182"/>
    </source>
</evidence>
<dbReference type="AlphaFoldDB" id="A0A0G0BFV7"/>
<protein>
    <recommendedName>
        <fullName evidence="1">Glucosamine/galactosamine-6-phosphate isomerase domain-containing protein</fullName>
    </recommendedName>
</protein>
<dbReference type="EMBL" id="LBOG01000006">
    <property type="protein sequence ID" value="KKP29957.1"/>
    <property type="molecule type" value="Genomic_DNA"/>
</dbReference>
<accession>A0A0G0BFV7</accession>
<dbReference type="SUPFAM" id="SSF100950">
    <property type="entry name" value="NagB/RpiA/CoA transferase-like"/>
    <property type="match status" value="1"/>
</dbReference>
<dbReference type="InterPro" id="IPR006148">
    <property type="entry name" value="Glc/Gal-6P_isomerase"/>
</dbReference>
<dbReference type="GO" id="GO:0005975">
    <property type="term" value="P:carbohydrate metabolic process"/>
    <property type="evidence" value="ECO:0007669"/>
    <property type="project" value="InterPro"/>
</dbReference>
<organism evidence="2 3">
    <name type="scientific">Candidatus Nomurabacteria bacterium GW2011_GWF1_31_48</name>
    <dbReference type="NCBI Taxonomy" id="1618767"/>
    <lineage>
        <taxon>Bacteria</taxon>
        <taxon>Candidatus Nomuraibacteriota</taxon>
    </lineage>
</organism>
<name>A0A0G0BFV7_9BACT</name>
<dbReference type="InterPro" id="IPR037171">
    <property type="entry name" value="NagB/RpiA_transferase-like"/>
</dbReference>
<dbReference type="Gene3D" id="3.40.50.1360">
    <property type="match status" value="1"/>
</dbReference>
<evidence type="ECO:0000313" key="2">
    <source>
        <dbReference type="EMBL" id="KKP29957.1"/>
    </source>
</evidence>
<sequence>MNIALRNIKNVEDVANFIAFSILKQLNLNKKVLFFIPGGSAIIVAIKVGEILKNNSLKNLVVTLTDERYGEIDHFNSNYFQIKEKGFDFGYAKVIPILTGEDIDIVTEEFDKNLEQEFSSANYKIGLFGIGTDGHTAGILPESIGVDSDKLACHYDTPTFRRITMTGKAIKKLDEVIVFTQGIEKDAVIKDLQERDIDDRKQPAQILKKVPLLIIFKKL</sequence>
<feature type="domain" description="Glucosamine/galactosamine-6-phosphate isomerase" evidence="1">
    <location>
        <begin position="11"/>
        <end position="208"/>
    </location>
</feature>
<dbReference type="Proteomes" id="UP000034934">
    <property type="component" value="Unassembled WGS sequence"/>
</dbReference>
<gene>
    <name evidence="2" type="ORF">UR19_C0006G0020</name>
</gene>
<comment type="caution">
    <text evidence="2">The sequence shown here is derived from an EMBL/GenBank/DDBJ whole genome shotgun (WGS) entry which is preliminary data.</text>
</comment>